<evidence type="ECO:0000259" key="11">
    <source>
        <dbReference type="PROSITE" id="PS51199"/>
    </source>
</evidence>
<evidence type="ECO:0000313" key="12">
    <source>
        <dbReference type="EMBL" id="KKN87391.1"/>
    </source>
</evidence>
<keyword evidence="6" id="KW-0067">ATP-binding</keyword>
<protein>
    <recommendedName>
        <fullName evidence="9">DNA 5'-3' helicase</fullName>
        <ecNumber evidence="9">5.6.2.3</ecNumber>
    </recommendedName>
</protein>
<evidence type="ECO:0000256" key="10">
    <source>
        <dbReference type="ARBA" id="ARBA00048954"/>
    </source>
</evidence>
<organism evidence="12">
    <name type="scientific">marine sediment metagenome</name>
    <dbReference type="NCBI Taxonomy" id="412755"/>
    <lineage>
        <taxon>unclassified sequences</taxon>
        <taxon>metagenomes</taxon>
        <taxon>ecological metagenomes</taxon>
    </lineage>
</organism>
<dbReference type="PROSITE" id="PS51199">
    <property type="entry name" value="SF4_HELICASE"/>
    <property type="match status" value="1"/>
</dbReference>
<sequence>MSEEGIRREPAHEQAQRAVIGALLIRPSEFHSLQLEISDLTLPDCRRAFEAITELWDEGITPDALSIVDWTEANRGRTLDLGEIAHLSSFSSLAWETPRSAAIVRDAAQDRQVRLIAEGLMKSDRRGSKLLAEAMTAFNKIGDTRKKGAVLLTDAVAAILTEADRRQKGDTGSQILTGVPAIDDHQLLDRGGVLTIAGATSMGKSAWVQYLEELWATQGERILHFSTETQTPRVARRFLAKAGGLNSRDFGYGKDNSETWRAMTLGAQKIHGHSIWIDDESDRAPDMAKAIRRHRQQDGITIVVVDHLQECIENEDPRNEMNRLIASLRSACREEPKIALVFISQLTRGLDNRPDRKPRLSDLKESGSIENASDGIHFVFREYYYREQVPMYKEASPGEMLINKAKTRDGPTGWFGVSWDHSRGQVRGLLAGDFDE</sequence>
<dbReference type="GO" id="GO:0005829">
    <property type="term" value="C:cytosol"/>
    <property type="evidence" value="ECO:0007669"/>
    <property type="project" value="TreeGrafter"/>
</dbReference>
<evidence type="ECO:0000256" key="9">
    <source>
        <dbReference type="ARBA" id="ARBA00044969"/>
    </source>
</evidence>
<dbReference type="Gene3D" id="1.10.860.10">
    <property type="entry name" value="DNAb Helicase, Chain A"/>
    <property type="match status" value="1"/>
</dbReference>
<keyword evidence="2" id="KW-0235">DNA replication</keyword>
<dbReference type="GO" id="GO:0016787">
    <property type="term" value="F:hydrolase activity"/>
    <property type="evidence" value="ECO:0007669"/>
    <property type="project" value="UniProtKB-KW"/>
</dbReference>
<evidence type="ECO:0000256" key="7">
    <source>
        <dbReference type="ARBA" id="ARBA00023125"/>
    </source>
</evidence>
<dbReference type="Pfam" id="PF00772">
    <property type="entry name" value="DnaB"/>
    <property type="match status" value="1"/>
</dbReference>
<dbReference type="SUPFAM" id="SSF48024">
    <property type="entry name" value="N-terminal domain of DnaB helicase"/>
    <property type="match status" value="1"/>
</dbReference>
<dbReference type="InterPro" id="IPR027417">
    <property type="entry name" value="P-loop_NTPase"/>
</dbReference>
<dbReference type="InterPro" id="IPR036185">
    <property type="entry name" value="DNA_heli_DnaB-like_N_sf"/>
</dbReference>
<dbReference type="AlphaFoldDB" id="A0A0F9WMR0"/>
<dbReference type="Pfam" id="PF03796">
    <property type="entry name" value="DnaB_C"/>
    <property type="match status" value="1"/>
</dbReference>
<evidence type="ECO:0000256" key="2">
    <source>
        <dbReference type="ARBA" id="ARBA00022705"/>
    </source>
</evidence>
<dbReference type="EC" id="5.6.2.3" evidence="9"/>
<reference evidence="12" key="1">
    <citation type="journal article" date="2015" name="Nature">
        <title>Complex archaea that bridge the gap between prokaryotes and eukaryotes.</title>
        <authorList>
            <person name="Spang A."/>
            <person name="Saw J.H."/>
            <person name="Jorgensen S.L."/>
            <person name="Zaremba-Niedzwiedzka K."/>
            <person name="Martijn J."/>
            <person name="Lind A.E."/>
            <person name="van Eijk R."/>
            <person name="Schleper C."/>
            <person name="Guy L."/>
            <person name="Ettema T.J."/>
        </authorList>
    </citation>
    <scope>NUCLEOTIDE SEQUENCE</scope>
</reference>
<dbReference type="GO" id="GO:0006260">
    <property type="term" value="P:DNA replication"/>
    <property type="evidence" value="ECO:0007669"/>
    <property type="project" value="UniProtKB-KW"/>
</dbReference>
<feature type="domain" description="SF4 helicase" evidence="11">
    <location>
        <begin position="168"/>
        <end position="433"/>
    </location>
</feature>
<dbReference type="GO" id="GO:0005524">
    <property type="term" value="F:ATP binding"/>
    <property type="evidence" value="ECO:0007669"/>
    <property type="project" value="UniProtKB-KW"/>
</dbReference>
<dbReference type="EMBL" id="LAZR01000138">
    <property type="protein sequence ID" value="KKN87391.1"/>
    <property type="molecule type" value="Genomic_DNA"/>
</dbReference>
<keyword evidence="3" id="KW-0547">Nucleotide-binding</keyword>
<keyword evidence="5" id="KW-0347">Helicase</keyword>
<dbReference type="Gene3D" id="3.40.50.300">
    <property type="entry name" value="P-loop containing nucleotide triphosphate hydrolases"/>
    <property type="match status" value="1"/>
</dbReference>
<comment type="catalytic activity">
    <reaction evidence="10">
        <text>ATP + H2O = ADP + phosphate + H(+)</text>
        <dbReference type="Rhea" id="RHEA:13065"/>
        <dbReference type="ChEBI" id="CHEBI:15377"/>
        <dbReference type="ChEBI" id="CHEBI:15378"/>
        <dbReference type="ChEBI" id="CHEBI:30616"/>
        <dbReference type="ChEBI" id="CHEBI:43474"/>
        <dbReference type="ChEBI" id="CHEBI:456216"/>
        <dbReference type="EC" id="5.6.2.3"/>
    </reaction>
</comment>
<comment type="caution">
    <text evidence="12">The sequence shown here is derived from an EMBL/GenBank/DDBJ whole genome shotgun (WGS) entry which is preliminary data.</text>
</comment>
<comment type="similarity">
    <text evidence="1">Belongs to the helicase family. DnaB subfamily.</text>
</comment>
<dbReference type="SUPFAM" id="SSF52540">
    <property type="entry name" value="P-loop containing nucleoside triphosphate hydrolases"/>
    <property type="match status" value="1"/>
</dbReference>
<dbReference type="InterPro" id="IPR007693">
    <property type="entry name" value="DNA_helicase_DnaB-like_N"/>
</dbReference>
<dbReference type="InterPro" id="IPR016136">
    <property type="entry name" value="DNA_helicase_N/primase_C"/>
</dbReference>
<keyword evidence="7" id="KW-0238">DNA-binding</keyword>
<dbReference type="InterPro" id="IPR007694">
    <property type="entry name" value="DNA_helicase_DnaB-like_C"/>
</dbReference>
<evidence type="ECO:0000256" key="8">
    <source>
        <dbReference type="ARBA" id="ARBA00023235"/>
    </source>
</evidence>
<evidence type="ECO:0000256" key="1">
    <source>
        <dbReference type="ARBA" id="ARBA00008428"/>
    </source>
</evidence>
<dbReference type="GO" id="GO:0043139">
    <property type="term" value="F:5'-3' DNA helicase activity"/>
    <property type="evidence" value="ECO:0007669"/>
    <property type="project" value="UniProtKB-EC"/>
</dbReference>
<dbReference type="GO" id="GO:0003677">
    <property type="term" value="F:DNA binding"/>
    <property type="evidence" value="ECO:0007669"/>
    <property type="project" value="UniProtKB-KW"/>
</dbReference>
<accession>A0A0F9WMR0</accession>
<keyword evidence="4" id="KW-0378">Hydrolase</keyword>
<dbReference type="PANTHER" id="PTHR30153">
    <property type="entry name" value="REPLICATIVE DNA HELICASE DNAB"/>
    <property type="match status" value="1"/>
</dbReference>
<evidence type="ECO:0000256" key="3">
    <source>
        <dbReference type="ARBA" id="ARBA00022741"/>
    </source>
</evidence>
<proteinExistence type="inferred from homology"/>
<name>A0A0F9WMR0_9ZZZZ</name>
<gene>
    <name evidence="12" type="ORF">LCGC14_0258460</name>
</gene>
<keyword evidence="8" id="KW-0413">Isomerase</keyword>
<evidence type="ECO:0000256" key="5">
    <source>
        <dbReference type="ARBA" id="ARBA00022806"/>
    </source>
</evidence>
<evidence type="ECO:0000256" key="6">
    <source>
        <dbReference type="ARBA" id="ARBA00022840"/>
    </source>
</evidence>
<dbReference type="PANTHER" id="PTHR30153:SF2">
    <property type="entry name" value="REPLICATIVE DNA HELICASE"/>
    <property type="match status" value="1"/>
</dbReference>
<evidence type="ECO:0000256" key="4">
    <source>
        <dbReference type="ARBA" id="ARBA00022801"/>
    </source>
</evidence>